<keyword evidence="3 6" id="KW-0687">Ribonucleoprotein</keyword>
<keyword evidence="6" id="KW-0694">RNA-binding</keyword>
<comment type="subunit">
    <text evidence="5 6">Part of the 30S ribosomal subunit. Contacts proteins S5 and S12.</text>
</comment>
<reference evidence="8" key="1">
    <citation type="journal article" date="2004" name="Environ. Microbiol.">
        <title>Different SAR86 subgroups harbour divergent proteorhodopsins.</title>
        <authorList>
            <person name="Sabehi G."/>
            <person name="Beja O."/>
            <person name="Suzuki M.T."/>
            <person name="Preston C.M."/>
            <person name="DeLong E.F."/>
        </authorList>
    </citation>
    <scope>NUCLEOTIDE SEQUENCE</scope>
</reference>
<dbReference type="PROSITE" id="PS00053">
    <property type="entry name" value="RIBOSOMAL_S8"/>
    <property type="match status" value="1"/>
</dbReference>
<keyword evidence="2 6" id="KW-0689">Ribosomal protein</keyword>
<dbReference type="PANTHER" id="PTHR11758">
    <property type="entry name" value="40S RIBOSOMAL PROTEIN S15A"/>
    <property type="match status" value="1"/>
</dbReference>
<dbReference type="GO" id="GO:1990904">
    <property type="term" value="C:ribonucleoprotein complex"/>
    <property type="evidence" value="ECO:0007669"/>
    <property type="project" value="UniProtKB-KW"/>
</dbReference>
<dbReference type="InterPro" id="IPR035987">
    <property type="entry name" value="Ribosomal_uS8_sf"/>
</dbReference>
<dbReference type="GO" id="GO:0019843">
    <property type="term" value="F:rRNA binding"/>
    <property type="evidence" value="ECO:0007669"/>
    <property type="project" value="UniProtKB-UniRule"/>
</dbReference>
<protein>
    <recommendedName>
        <fullName evidence="4 6">Small ribosomal subunit protein uS8</fullName>
    </recommendedName>
</protein>
<dbReference type="SUPFAM" id="SSF56047">
    <property type="entry name" value="Ribosomal protein S8"/>
    <property type="match status" value="1"/>
</dbReference>
<evidence type="ECO:0000256" key="4">
    <source>
        <dbReference type="ARBA" id="ARBA00035258"/>
    </source>
</evidence>
<dbReference type="GO" id="GO:0006412">
    <property type="term" value="P:translation"/>
    <property type="evidence" value="ECO:0007669"/>
    <property type="project" value="UniProtKB-UniRule"/>
</dbReference>
<evidence type="ECO:0000256" key="6">
    <source>
        <dbReference type="HAMAP-Rule" id="MF_01302"/>
    </source>
</evidence>
<dbReference type="NCBIfam" id="NF001109">
    <property type="entry name" value="PRK00136.1"/>
    <property type="match status" value="1"/>
</dbReference>
<gene>
    <name evidence="6" type="primary">rpsH</name>
    <name evidence="8" type="ORF">Red20E09_97</name>
</gene>
<keyword evidence="6" id="KW-0699">rRNA-binding</keyword>
<dbReference type="AlphaFoldDB" id="Q6Q8X4"/>
<dbReference type="Gene3D" id="3.30.1370.30">
    <property type="match status" value="1"/>
</dbReference>
<dbReference type="Gene3D" id="3.30.1490.10">
    <property type="match status" value="1"/>
</dbReference>
<dbReference type="InterPro" id="IPR047863">
    <property type="entry name" value="Ribosomal_uS8_CS"/>
</dbReference>
<accession>Q6Q8X4</accession>
<evidence type="ECO:0000256" key="1">
    <source>
        <dbReference type="ARBA" id="ARBA00006471"/>
    </source>
</evidence>
<dbReference type="GO" id="GO:0005840">
    <property type="term" value="C:ribosome"/>
    <property type="evidence" value="ECO:0007669"/>
    <property type="project" value="UniProtKB-KW"/>
</dbReference>
<proteinExistence type="inferred from homology"/>
<dbReference type="FunFam" id="3.30.1490.10:FF:000001">
    <property type="entry name" value="30S ribosomal protein S8"/>
    <property type="match status" value="1"/>
</dbReference>
<evidence type="ECO:0000256" key="3">
    <source>
        <dbReference type="ARBA" id="ARBA00023274"/>
    </source>
</evidence>
<evidence type="ECO:0000256" key="2">
    <source>
        <dbReference type="ARBA" id="ARBA00022980"/>
    </source>
</evidence>
<evidence type="ECO:0000256" key="7">
    <source>
        <dbReference type="RuleBase" id="RU003660"/>
    </source>
</evidence>
<dbReference type="EMBL" id="AY552545">
    <property type="protein sequence ID" value="AAS73095.1"/>
    <property type="molecule type" value="Genomic_DNA"/>
</dbReference>
<dbReference type="GO" id="GO:0005737">
    <property type="term" value="C:cytoplasm"/>
    <property type="evidence" value="ECO:0007669"/>
    <property type="project" value="UniProtKB-ARBA"/>
</dbReference>
<dbReference type="GO" id="GO:0003735">
    <property type="term" value="F:structural constituent of ribosome"/>
    <property type="evidence" value="ECO:0007669"/>
    <property type="project" value="InterPro"/>
</dbReference>
<dbReference type="Pfam" id="PF00410">
    <property type="entry name" value="Ribosomal_S8"/>
    <property type="match status" value="1"/>
</dbReference>
<organism evidence="8">
    <name type="scientific">uncultured marine gamma proteobacterium EBAC20E09</name>
    <dbReference type="NCBI Taxonomy" id="266134"/>
    <lineage>
        <taxon>Bacteria</taxon>
        <taxon>Pseudomonadati</taxon>
        <taxon>Pseudomonadota</taxon>
        <taxon>Gammaproteobacteria</taxon>
        <taxon>SAR86 cluster</taxon>
        <taxon>environmental samples</taxon>
    </lineage>
</organism>
<name>Q6Q8X4_9GAMM</name>
<evidence type="ECO:0000256" key="5">
    <source>
        <dbReference type="ARBA" id="ARBA00046740"/>
    </source>
</evidence>
<dbReference type="HAMAP" id="MF_01302_B">
    <property type="entry name" value="Ribosomal_uS8_B"/>
    <property type="match status" value="1"/>
</dbReference>
<comment type="similarity">
    <text evidence="1 6 7">Belongs to the universal ribosomal protein uS8 family.</text>
</comment>
<sequence length="133" mass="14858">MSFQDPISDCLTRIRNGLMRGKSNVFVPYSKLKHELVNVLVAEGYLKSCVKTDDSVSDKPMINVELKYHNEEPVIKELKRISKPSLRKYSSSTSLDSVKNGLGSYILSTNQGLMTDKDARAKNVGGEILCEVF</sequence>
<reference evidence="8" key="2">
    <citation type="submission" date="2005-12" db="EMBL/GenBank/DDBJ databases">
        <authorList>
            <person name="Sabehi G."/>
            <person name="Beja O."/>
        </authorList>
    </citation>
    <scope>NUCLEOTIDE SEQUENCE</scope>
</reference>
<comment type="function">
    <text evidence="6">One of the primary rRNA binding proteins, it binds directly to 16S rRNA central domain where it helps coordinate assembly of the platform of the 30S subunit.</text>
</comment>
<dbReference type="InterPro" id="IPR000630">
    <property type="entry name" value="Ribosomal_uS8"/>
</dbReference>
<evidence type="ECO:0000313" key="8">
    <source>
        <dbReference type="EMBL" id="AAS73095.1"/>
    </source>
</evidence>